<evidence type="ECO:0000256" key="2">
    <source>
        <dbReference type="PROSITE-ProRule" id="PRU00708"/>
    </source>
</evidence>
<dbReference type="Gene3D" id="1.25.40.10">
    <property type="entry name" value="Tetratricopeptide repeat domain"/>
    <property type="match status" value="3"/>
</dbReference>
<dbReference type="NCBIfam" id="TIGR00756">
    <property type="entry name" value="PPR"/>
    <property type="match status" value="1"/>
</dbReference>
<dbReference type="Proteomes" id="UP001280121">
    <property type="component" value="Unassembled WGS sequence"/>
</dbReference>
<dbReference type="AlphaFoldDB" id="A0AAD9TPG4"/>
<gene>
    <name evidence="4" type="ORF">Ddye_027281</name>
</gene>
<comment type="caution">
    <text evidence="4">The sequence shown here is derived from an EMBL/GenBank/DDBJ whole genome shotgun (WGS) entry which is preliminary data.</text>
</comment>
<sequence length="863" mass="97584">MTASKAKNLSSLLRNFVRTKPSSSSSSSAAAATQRPVQDPPLKKFVSAIRTAKSIKTSKPNTSSSSTSKHATDLGLPTLELETDSILSVICGKPRKQLSEDIYSLLCVETSVSSPDSKETNNDSIVENVLEIPWFSTLNHNNISAHRKEVLRERKQKWIFKRTQGSRFNKLVQMCASKLGTEATVQVFGRLGRETGVKEYNALIGICVEKAKANDDEDVALEQICKAFQLFNYMKEQGFELEEETYSQLLLYLIDMGMTEEFHFFSNTIRDGNPRSVPRLGYYEMLLWIRVNDEQKIWELCNSIAANDEGDFSNLQENYLLALCETDRKDDLLKVLETIDITKISSPNHVASIFKSFGRLLLESSAEKYFSAFKVTGYGAEDVSTFIFSYASSIPNLALKDIVLKFKDLHSKLEMTPSSASYEKLIAHSCGLRKVHVALDMIDQMCEAGLTPSINALNSLLHASEEIHEFYLVRRIYSLINHHELKPNSETFRSMISSNVKLKDFEGAYNLLDDMKKMNLMPTVAMYNTIMAGYFRKKDIQSALMVLKKMELADVKPDSQTFSCLINNCDKEEDIIKYYEELKCAGVQVTKHVLMALINAYATCGEFEKAKQVVLEKGMSIKNLSEIKGTLVTALTSHGQISDAFSIFEEIKQAGCDIEPKVVISLIDHVRSEEELSGLIQLLEELHDDYWIEACCRLFLHSIRYKNLSVAIDLFRQLKDELHDDELAIEGVLHEVFAQIAETEPPDVQIGLDLLQAIKDKFGLSPPRRCLDFLLGACINAKSLKHSLLIWIAYENAGMPYDMLSYLLMYQAFLASGDRQSARRLLSTIPKDDPHVCYIIQACKETYKSTPRKKKKQEKKQKD</sequence>
<dbReference type="InterPro" id="IPR011990">
    <property type="entry name" value="TPR-like_helical_dom_sf"/>
</dbReference>
<feature type="repeat" description="PPR" evidence="2">
    <location>
        <begin position="523"/>
        <end position="557"/>
    </location>
</feature>
<feature type="compositionally biased region" description="Low complexity" evidence="3">
    <location>
        <begin position="22"/>
        <end position="32"/>
    </location>
</feature>
<feature type="repeat" description="PPR" evidence="2">
    <location>
        <begin position="488"/>
        <end position="522"/>
    </location>
</feature>
<dbReference type="PANTHER" id="PTHR47262">
    <property type="entry name" value="OS02G0132600 PROTEIN"/>
    <property type="match status" value="1"/>
</dbReference>
<dbReference type="Pfam" id="PF13041">
    <property type="entry name" value="PPR_2"/>
    <property type="match status" value="1"/>
</dbReference>
<feature type="region of interest" description="Disordered" evidence="3">
    <location>
        <begin position="18"/>
        <end position="42"/>
    </location>
</feature>
<dbReference type="PANTHER" id="PTHR47262:SF1">
    <property type="entry name" value="OS02G0132600 PROTEIN"/>
    <property type="match status" value="1"/>
</dbReference>
<evidence type="ECO:0000313" key="5">
    <source>
        <dbReference type="Proteomes" id="UP001280121"/>
    </source>
</evidence>
<evidence type="ECO:0000256" key="1">
    <source>
        <dbReference type="ARBA" id="ARBA00022737"/>
    </source>
</evidence>
<dbReference type="EMBL" id="JANJYI010000008">
    <property type="protein sequence ID" value="KAK2639486.1"/>
    <property type="molecule type" value="Genomic_DNA"/>
</dbReference>
<keyword evidence="5" id="KW-1185">Reference proteome</keyword>
<dbReference type="InterPro" id="IPR002885">
    <property type="entry name" value="PPR_rpt"/>
</dbReference>
<evidence type="ECO:0008006" key="6">
    <source>
        <dbReference type="Google" id="ProtNLM"/>
    </source>
</evidence>
<organism evidence="4 5">
    <name type="scientific">Dipteronia dyeriana</name>
    <dbReference type="NCBI Taxonomy" id="168575"/>
    <lineage>
        <taxon>Eukaryota</taxon>
        <taxon>Viridiplantae</taxon>
        <taxon>Streptophyta</taxon>
        <taxon>Embryophyta</taxon>
        <taxon>Tracheophyta</taxon>
        <taxon>Spermatophyta</taxon>
        <taxon>Magnoliopsida</taxon>
        <taxon>eudicotyledons</taxon>
        <taxon>Gunneridae</taxon>
        <taxon>Pentapetalae</taxon>
        <taxon>rosids</taxon>
        <taxon>malvids</taxon>
        <taxon>Sapindales</taxon>
        <taxon>Sapindaceae</taxon>
        <taxon>Hippocastanoideae</taxon>
        <taxon>Acereae</taxon>
        <taxon>Dipteronia</taxon>
    </lineage>
</organism>
<dbReference type="PROSITE" id="PS51375">
    <property type="entry name" value="PPR"/>
    <property type="match status" value="2"/>
</dbReference>
<evidence type="ECO:0000256" key="3">
    <source>
        <dbReference type="SAM" id="MobiDB-lite"/>
    </source>
</evidence>
<proteinExistence type="predicted"/>
<protein>
    <recommendedName>
        <fullName evidence="6">Pentatricopeptide repeat-containing protein</fullName>
    </recommendedName>
</protein>
<reference evidence="4" key="1">
    <citation type="journal article" date="2023" name="Plant J.">
        <title>Genome sequences and population genomics provide insights into the demographic history, inbreeding, and mutation load of two 'living fossil' tree species of Dipteronia.</title>
        <authorList>
            <person name="Feng Y."/>
            <person name="Comes H.P."/>
            <person name="Chen J."/>
            <person name="Zhu S."/>
            <person name="Lu R."/>
            <person name="Zhang X."/>
            <person name="Li P."/>
            <person name="Qiu J."/>
            <person name="Olsen K.M."/>
            <person name="Qiu Y."/>
        </authorList>
    </citation>
    <scope>NUCLEOTIDE SEQUENCE</scope>
    <source>
        <strain evidence="4">KIB01</strain>
    </source>
</reference>
<evidence type="ECO:0000313" key="4">
    <source>
        <dbReference type="EMBL" id="KAK2639486.1"/>
    </source>
</evidence>
<dbReference type="Pfam" id="PF01535">
    <property type="entry name" value="PPR"/>
    <property type="match status" value="2"/>
</dbReference>
<keyword evidence="1" id="KW-0677">Repeat</keyword>
<name>A0AAD9TPG4_9ROSI</name>
<accession>A0AAD9TPG4</accession>